<evidence type="ECO:0000313" key="1">
    <source>
        <dbReference type="EMBL" id="MCA9397930.1"/>
    </source>
</evidence>
<comment type="caution">
    <text evidence="1">The sequence shown here is derived from an EMBL/GenBank/DDBJ whole genome shotgun (WGS) entry which is preliminary data.</text>
</comment>
<proteinExistence type="predicted"/>
<gene>
    <name evidence="1" type="ORF">KC573_03795</name>
</gene>
<dbReference type="EMBL" id="JAGQKY010000200">
    <property type="protein sequence ID" value="MCA9397930.1"/>
    <property type="molecule type" value="Genomic_DNA"/>
</dbReference>
<reference evidence="1" key="2">
    <citation type="journal article" date="2021" name="Microbiome">
        <title>Successional dynamics and alternative stable states in a saline activated sludge microbial community over 9 years.</title>
        <authorList>
            <person name="Wang Y."/>
            <person name="Ye J."/>
            <person name="Ju F."/>
            <person name="Liu L."/>
            <person name="Boyd J.A."/>
            <person name="Deng Y."/>
            <person name="Parks D.H."/>
            <person name="Jiang X."/>
            <person name="Yin X."/>
            <person name="Woodcroft B.J."/>
            <person name="Tyson G.W."/>
            <person name="Hugenholtz P."/>
            <person name="Polz M.F."/>
            <person name="Zhang T."/>
        </authorList>
    </citation>
    <scope>NUCLEOTIDE SEQUENCE</scope>
    <source>
        <strain evidence="1">HKST-UBA02</strain>
    </source>
</reference>
<organism evidence="1 2">
    <name type="scientific">candidate division WWE3 bacterium</name>
    <dbReference type="NCBI Taxonomy" id="2053526"/>
    <lineage>
        <taxon>Bacteria</taxon>
        <taxon>Katanobacteria</taxon>
    </lineage>
</organism>
<accession>A0A955RXK2</accession>
<reference evidence="1" key="1">
    <citation type="submission" date="2020-04" db="EMBL/GenBank/DDBJ databases">
        <authorList>
            <person name="Zhang T."/>
        </authorList>
    </citation>
    <scope>NUCLEOTIDE SEQUENCE</scope>
    <source>
        <strain evidence="1">HKST-UBA02</strain>
    </source>
</reference>
<sequence>MDDRNDSLIITSENKIILAGVSVSILVDRNGDAWLTKDAILNILCKEGNYRFRTSFPHIFEHKVVLGFSKDKIKLINKNGVEEKIFHESALYYGMFEARSIEGFNNDRVRLLVDSVFMDVLPSLRKYGQYPPPDEGDEKAVSRWGAIREIASQIEQIARLGEEHDRRINELEWKTVVMDEEKERDQREIEYLKDGQRELQNQINEFLGTPDHRTVRLRMSELSIKRSEIEKHKIEVGKLCKKYCISHGIPLPEKIVEGQFIVNQYPIDIIDKILMQMNLL</sequence>
<dbReference type="AlphaFoldDB" id="A0A955RXK2"/>
<evidence type="ECO:0000313" key="2">
    <source>
        <dbReference type="Proteomes" id="UP000699691"/>
    </source>
</evidence>
<name>A0A955RXK2_UNCKA</name>
<dbReference type="Proteomes" id="UP000699691">
    <property type="component" value="Unassembled WGS sequence"/>
</dbReference>
<protein>
    <recommendedName>
        <fullName evidence="3">Bro-N domain-containing protein</fullName>
    </recommendedName>
</protein>
<evidence type="ECO:0008006" key="3">
    <source>
        <dbReference type="Google" id="ProtNLM"/>
    </source>
</evidence>